<accession>A0AAD5WRG5</accession>
<name>A0AAD5WRG5_9PEZI</name>
<dbReference type="EMBL" id="JAKWBI020000163">
    <property type="protein sequence ID" value="KAJ2900999.1"/>
    <property type="molecule type" value="Genomic_DNA"/>
</dbReference>
<dbReference type="Proteomes" id="UP001201980">
    <property type="component" value="Unassembled WGS sequence"/>
</dbReference>
<dbReference type="AlphaFoldDB" id="A0AAD5WRG5"/>
<evidence type="ECO:0000313" key="1">
    <source>
        <dbReference type="EMBL" id="KAJ2900999.1"/>
    </source>
</evidence>
<reference evidence="1" key="1">
    <citation type="submission" date="2022-07" db="EMBL/GenBank/DDBJ databases">
        <title>Draft genome sequence of Zalerion maritima ATCC 34329, a (micro)plastics degrading marine fungus.</title>
        <authorList>
            <person name="Paco A."/>
            <person name="Goncalves M.F.M."/>
            <person name="Rocha-Santos T.A.P."/>
            <person name="Alves A."/>
        </authorList>
    </citation>
    <scope>NUCLEOTIDE SEQUENCE</scope>
    <source>
        <strain evidence="1">ATCC 34329</strain>
    </source>
</reference>
<keyword evidence="2" id="KW-1185">Reference proteome</keyword>
<sequence length="112" mass="12951">MTSSKKNFMDQEPRANSFTFQSSLERCLGEQDQICAILRKHYTHDPKARINRFQPSKNRDRLAIAIRVSEEVEAQEQACIKAIEEFCVKNGAEQKSGSRRFSIRALADRWDS</sequence>
<organism evidence="1 2">
    <name type="scientific">Zalerion maritima</name>
    <dbReference type="NCBI Taxonomy" id="339359"/>
    <lineage>
        <taxon>Eukaryota</taxon>
        <taxon>Fungi</taxon>
        <taxon>Dikarya</taxon>
        <taxon>Ascomycota</taxon>
        <taxon>Pezizomycotina</taxon>
        <taxon>Sordariomycetes</taxon>
        <taxon>Lulworthiomycetidae</taxon>
        <taxon>Lulworthiales</taxon>
        <taxon>Lulworthiaceae</taxon>
        <taxon>Zalerion</taxon>
    </lineage>
</organism>
<protein>
    <submittedName>
        <fullName evidence="1">Uncharacterized protein</fullName>
    </submittedName>
</protein>
<evidence type="ECO:0000313" key="2">
    <source>
        <dbReference type="Proteomes" id="UP001201980"/>
    </source>
</evidence>
<proteinExistence type="predicted"/>
<gene>
    <name evidence="1" type="ORF">MKZ38_002183</name>
</gene>
<comment type="caution">
    <text evidence="1">The sequence shown here is derived from an EMBL/GenBank/DDBJ whole genome shotgun (WGS) entry which is preliminary data.</text>
</comment>